<reference evidence="3" key="1">
    <citation type="journal article" date="2011" name="PLoS Genet.">
        <title>The genome sequence of the leaf-cutter ant Atta cephalotes reveals insights into its obligate symbiotic lifestyle.</title>
        <authorList>
            <person name="Suen G."/>
            <person name="Teiling C."/>
            <person name="Li L."/>
            <person name="Holt C."/>
            <person name="Abouheif E."/>
            <person name="Bornberg-Bauer E."/>
            <person name="Bouffard P."/>
            <person name="Caldera E.J."/>
            <person name="Cash E."/>
            <person name="Cavanaugh A."/>
            <person name="Denas O."/>
            <person name="Elhaik E."/>
            <person name="Fave M.J."/>
            <person name="Gadau J."/>
            <person name="Gibson J.D."/>
            <person name="Graur D."/>
            <person name="Grubbs K.J."/>
            <person name="Hagen D.E."/>
            <person name="Harkins T.T."/>
            <person name="Helmkampf M."/>
            <person name="Hu H."/>
            <person name="Johnson B.R."/>
            <person name="Kim J."/>
            <person name="Marsh S.E."/>
            <person name="Moeller J.A."/>
            <person name="Munoz-Torres M.C."/>
            <person name="Murphy M.C."/>
            <person name="Naughton M.C."/>
            <person name="Nigam S."/>
            <person name="Overson R."/>
            <person name="Rajakumar R."/>
            <person name="Reese J.T."/>
            <person name="Scott J.J."/>
            <person name="Smith C.R."/>
            <person name="Tao S."/>
            <person name="Tsutsui N.D."/>
            <person name="Viljakainen L."/>
            <person name="Wissler L."/>
            <person name="Yandell M.D."/>
            <person name="Zimmer F."/>
            <person name="Taylor J."/>
            <person name="Slater S.C."/>
            <person name="Clifton S.W."/>
            <person name="Warren W.C."/>
            <person name="Elsik C.G."/>
            <person name="Smith C.D."/>
            <person name="Weinstock G.M."/>
            <person name="Gerardo N.M."/>
            <person name="Currie C.R."/>
        </authorList>
    </citation>
    <scope>NUCLEOTIDE SEQUENCE [LARGE SCALE GENOMIC DNA]</scope>
</reference>
<name>A0A158NX61_ATTCE</name>
<dbReference type="InParanoid" id="A0A158NX61"/>
<dbReference type="STRING" id="12957.A0A158NX61"/>
<reference evidence="2" key="2">
    <citation type="submission" date="2016-04" db="UniProtKB">
        <authorList>
            <consortium name="EnsemblMetazoa"/>
        </authorList>
    </citation>
    <scope>IDENTIFICATION</scope>
</reference>
<dbReference type="OrthoDB" id="6475149at2759"/>
<dbReference type="KEGG" id="acep:105625397"/>
<feature type="signal peptide" evidence="1">
    <location>
        <begin position="1"/>
        <end position="20"/>
    </location>
</feature>
<evidence type="ECO:0000313" key="2">
    <source>
        <dbReference type="EnsemblMetazoa" id="XP_012062119.1"/>
    </source>
</evidence>
<evidence type="ECO:0000256" key="1">
    <source>
        <dbReference type="SAM" id="SignalP"/>
    </source>
</evidence>
<dbReference type="AlphaFoldDB" id="A0A158NX61"/>
<proteinExistence type="predicted"/>
<keyword evidence="1" id="KW-0732">Signal</keyword>
<keyword evidence="3" id="KW-1185">Reference proteome</keyword>
<organism evidence="2 3">
    <name type="scientific">Atta cephalotes</name>
    <name type="common">Leafcutter ant</name>
    <dbReference type="NCBI Taxonomy" id="12957"/>
    <lineage>
        <taxon>Eukaryota</taxon>
        <taxon>Metazoa</taxon>
        <taxon>Ecdysozoa</taxon>
        <taxon>Arthropoda</taxon>
        <taxon>Hexapoda</taxon>
        <taxon>Insecta</taxon>
        <taxon>Pterygota</taxon>
        <taxon>Neoptera</taxon>
        <taxon>Endopterygota</taxon>
        <taxon>Hymenoptera</taxon>
        <taxon>Apocrita</taxon>
        <taxon>Aculeata</taxon>
        <taxon>Formicoidea</taxon>
        <taxon>Formicidae</taxon>
        <taxon>Myrmicinae</taxon>
        <taxon>Atta</taxon>
    </lineage>
</organism>
<evidence type="ECO:0000313" key="3">
    <source>
        <dbReference type="Proteomes" id="UP000005205"/>
    </source>
</evidence>
<dbReference type="Proteomes" id="UP000005205">
    <property type="component" value="Unassembled WGS sequence"/>
</dbReference>
<protein>
    <submittedName>
        <fullName evidence="2">Uncharacterized protein</fullName>
    </submittedName>
</protein>
<feature type="chain" id="PRO_5007629673" evidence="1">
    <location>
        <begin position="21"/>
        <end position="150"/>
    </location>
</feature>
<dbReference type="EMBL" id="ADTU01029296">
    <property type="status" value="NOT_ANNOTATED_CDS"/>
    <property type="molecule type" value="Genomic_DNA"/>
</dbReference>
<gene>
    <name evidence="2" type="primary">105625397</name>
</gene>
<sequence length="150" mass="16987">MLNIVCYTISLFSLVSLYFACDGVSESLRKMPTIEANVSNNDVTEVQHTICKIATEDVIANARATVTTVFTGACKAKTMDEKFASLEEKLSKEFADIKWLIYSILEQQPNYLKNMRNANLHDGIFDDYLSPRQDEIDKFNNTMQSLSILN</sequence>
<accession>A0A158NX61</accession>
<dbReference type="EnsemblMetazoa" id="XM_012206729.1">
    <property type="protein sequence ID" value="XP_012062119.1"/>
    <property type="gene ID" value="LOC105625397"/>
</dbReference>